<dbReference type="EMBL" id="JACNIG010000310">
    <property type="protein sequence ID" value="MBC8433599.1"/>
    <property type="molecule type" value="Genomic_DNA"/>
</dbReference>
<keyword evidence="10 14" id="KW-0406">Ion transport</keyword>
<dbReference type="GO" id="GO:0009276">
    <property type="term" value="C:Gram-negative-bacterium-type cell wall"/>
    <property type="evidence" value="ECO:0007669"/>
    <property type="project" value="InterPro"/>
</dbReference>
<keyword evidence="4" id="KW-0997">Cell inner membrane</keyword>
<feature type="transmembrane region" description="Helical" evidence="14">
    <location>
        <begin position="176"/>
        <end position="200"/>
    </location>
</feature>
<evidence type="ECO:0000256" key="2">
    <source>
        <dbReference type="ARBA" id="ARBA00022448"/>
    </source>
</evidence>
<dbReference type="GO" id="GO:0012505">
    <property type="term" value="C:endomembrane system"/>
    <property type="evidence" value="ECO:0007669"/>
    <property type="project" value="UniProtKB-SubCell"/>
</dbReference>
<evidence type="ECO:0000256" key="3">
    <source>
        <dbReference type="ARBA" id="ARBA00022475"/>
    </source>
</evidence>
<feature type="transmembrane region" description="Helical" evidence="14">
    <location>
        <begin position="144"/>
        <end position="164"/>
    </location>
</feature>
<keyword evidence="11 14" id="KW-0830">Ubiquinone</keyword>
<evidence type="ECO:0000256" key="11">
    <source>
        <dbReference type="ARBA" id="ARBA00023075"/>
    </source>
</evidence>
<dbReference type="EC" id="7.2.1.1" evidence="14"/>
<dbReference type="PIRSF" id="PIRSF006102">
    <property type="entry name" value="NQR_DE"/>
    <property type="match status" value="1"/>
</dbReference>
<dbReference type="Proteomes" id="UP000605201">
    <property type="component" value="Unassembled WGS sequence"/>
</dbReference>
<dbReference type="GO" id="GO:0022904">
    <property type="term" value="P:respiratory electron transport chain"/>
    <property type="evidence" value="ECO:0007669"/>
    <property type="project" value="InterPro"/>
</dbReference>
<evidence type="ECO:0000256" key="12">
    <source>
        <dbReference type="ARBA" id="ARBA00023136"/>
    </source>
</evidence>
<dbReference type="InterPro" id="IPR003667">
    <property type="entry name" value="NqrDE/RnfAE"/>
</dbReference>
<keyword evidence="7 14" id="KW-1133">Transmembrane helix</keyword>
<accession>A0A8J6P0R4</accession>
<comment type="caution">
    <text evidence="15">The sequence shown here is derived from an EMBL/GenBank/DDBJ whole genome shotgun (WGS) entry which is preliminary data.</text>
</comment>
<evidence type="ECO:0000256" key="10">
    <source>
        <dbReference type="ARBA" id="ARBA00023065"/>
    </source>
</evidence>
<keyword evidence="3 14" id="KW-1003">Cell membrane</keyword>
<evidence type="ECO:0000256" key="7">
    <source>
        <dbReference type="ARBA" id="ARBA00022989"/>
    </source>
</evidence>
<keyword evidence="5 14" id="KW-0812">Transmembrane</keyword>
<gene>
    <name evidence="14 15" type="primary">nqrE</name>
    <name evidence="15" type="ORF">H8D96_16955</name>
</gene>
<comment type="function">
    <text evidence="14">NQR complex catalyzes the reduction of ubiquinone-1 to ubiquinol by two successive reactions, coupled with the transport of Na(+) ions from the cytoplasm to the periplasm. NqrA to NqrE are probably involved in the second step, the conversion of ubisemiquinone to ubiquinol.</text>
</comment>
<dbReference type="InterPro" id="IPR050133">
    <property type="entry name" value="NqrDE/RnfAE_oxidrdctase"/>
</dbReference>
<dbReference type="PANTHER" id="PTHR30335:SF1">
    <property type="entry name" value="NA(+)-TRANSLOCATING NADH-QUINONE REDUCTASE SUBUNIT E"/>
    <property type="match status" value="1"/>
</dbReference>
<keyword evidence="8 14" id="KW-0520">NAD</keyword>
<evidence type="ECO:0000256" key="6">
    <source>
        <dbReference type="ARBA" id="ARBA00022967"/>
    </source>
</evidence>
<evidence type="ECO:0000256" key="4">
    <source>
        <dbReference type="ARBA" id="ARBA00022519"/>
    </source>
</evidence>
<keyword evidence="6 14" id="KW-1278">Translocase</keyword>
<name>A0A8J6P0R4_9BACT</name>
<dbReference type="Pfam" id="PF02508">
    <property type="entry name" value="Rnf-Nqr"/>
    <property type="match status" value="1"/>
</dbReference>
<dbReference type="NCBIfam" id="TIGR01940">
    <property type="entry name" value="nqrE"/>
    <property type="match status" value="1"/>
</dbReference>
<evidence type="ECO:0000256" key="5">
    <source>
        <dbReference type="ARBA" id="ARBA00022692"/>
    </source>
</evidence>
<feature type="transmembrane region" description="Helical" evidence="14">
    <location>
        <begin position="43"/>
        <end position="64"/>
    </location>
</feature>
<comment type="catalytic activity">
    <reaction evidence="14">
        <text>a ubiquinone + n Na(+)(in) + NADH + H(+) = a ubiquinol + n Na(+)(out) + NAD(+)</text>
        <dbReference type="Rhea" id="RHEA:47748"/>
        <dbReference type="Rhea" id="RHEA-COMP:9565"/>
        <dbReference type="Rhea" id="RHEA-COMP:9566"/>
        <dbReference type="ChEBI" id="CHEBI:15378"/>
        <dbReference type="ChEBI" id="CHEBI:16389"/>
        <dbReference type="ChEBI" id="CHEBI:17976"/>
        <dbReference type="ChEBI" id="CHEBI:29101"/>
        <dbReference type="ChEBI" id="CHEBI:57540"/>
        <dbReference type="ChEBI" id="CHEBI:57945"/>
        <dbReference type="EC" id="7.2.1.1"/>
    </reaction>
</comment>
<feature type="transmembrane region" description="Helical" evidence="14">
    <location>
        <begin position="84"/>
        <end position="102"/>
    </location>
</feature>
<sequence length="202" mass="21785">MEELLSIFVNSVFVGNILLSYFLGMCSFIAVSNNMDTSIGLGFAVIFVLGITAPVNWLVYYYLLAPGALAWAGLPGVDLSFLKFITFIAVIAAMVQIVEMVIDRFSQALYTSLGVFLPLIAVNCAILGTSLFMIERSYSFMESLVFGIGSGVGWMLAIVSMSAIRQKLRYANVPAGLEGFGITMIATGLMAMAFMLFSGISL</sequence>
<keyword evidence="2 14" id="KW-0813">Transport</keyword>
<evidence type="ECO:0000256" key="1">
    <source>
        <dbReference type="ARBA" id="ARBA00004127"/>
    </source>
</evidence>
<evidence type="ECO:0000256" key="13">
    <source>
        <dbReference type="ARBA" id="ARBA00023201"/>
    </source>
</evidence>
<evidence type="ECO:0000256" key="14">
    <source>
        <dbReference type="HAMAP-Rule" id="MF_00429"/>
    </source>
</evidence>
<keyword evidence="13 14" id="KW-0739">Sodium transport</keyword>
<evidence type="ECO:0000313" key="16">
    <source>
        <dbReference type="Proteomes" id="UP000605201"/>
    </source>
</evidence>
<protein>
    <recommendedName>
        <fullName evidence="14">Na(+)-translocating NADH-quinone reductase subunit E</fullName>
        <shortName evidence="14">Na(+)-NQR subunit E</shortName>
        <shortName evidence="14">Na(+)-translocating NQR subunit E</shortName>
        <ecNumber evidence="14">7.2.1.1</ecNumber>
    </recommendedName>
    <alternativeName>
        <fullName evidence="14">NQR complex subunit E</fullName>
    </alternativeName>
    <alternativeName>
        <fullName evidence="14">NQR-1 subunit E</fullName>
    </alternativeName>
</protein>
<reference evidence="15 16" key="1">
    <citation type="submission" date="2020-08" db="EMBL/GenBank/DDBJ databases">
        <title>Bridging the membrane lipid divide: bacteria of the FCB group superphylum have the potential to synthesize archaeal ether lipids.</title>
        <authorList>
            <person name="Villanueva L."/>
            <person name="Von Meijenfeldt F.A.B."/>
            <person name="Westbye A.B."/>
            <person name="Yadav S."/>
            <person name="Hopmans E.C."/>
            <person name="Dutilh B.E."/>
            <person name="Sinninghe Damste J.S."/>
        </authorList>
    </citation>
    <scope>NUCLEOTIDE SEQUENCE [LARGE SCALE GENOMIC DNA]</scope>
    <source>
        <strain evidence="15">NIOZ-UU17</strain>
    </source>
</reference>
<keyword evidence="9 14" id="KW-0915">Sodium</keyword>
<comment type="similarity">
    <text evidence="14">Belongs to the NqrDE/RnfAE family.</text>
</comment>
<keyword evidence="12 14" id="KW-0472">Membrane</keyword>
<dbReference type="HAMAP" id="MF_00429">
    <property type="entry name" value="NqrE"/>
    <property type="match status" value="1"/>
</dbReference>
<dbReference type="InterPro" id="IPR010967">
    <property type="entry name" value="NqrE"/>
</dbReference>
<feature type="transmembrane region" description="Helical" evidence="14">
    <location>
        <begin position="109"/>
        <end position="132"/>
    </location>
</feature>
<organism evidence="15 16">
    <name type="scientific">Candidatus Desulfatibia vada</name>
    <dbReference type="NCBI Taxonomy" id="2841696"/>
    <lineage>
        <taxon>Bacteria</taxon>
        <taxon>Pseudomonadati</taxon>
        <taxon>Thermodesulfobacteriota</taxon>
        <taxon>Desulfobacteria</taxon>
        <taxon>Desulfobacterales</taxon>
        <taxon>Desulfobacterales incertae sedis</taxon>
        <taxon>Candidatus Desulfatibia</taxon>
    </lineage>
</organism>
<comment type="subunit">
    <text evidence="14">Composed of six subunits; NqrA, NqrB, NqrC, NqrD, NqrE and NqrF.</text>
</comment>
<evidence type="ECO:0000256" key="9">
    <source>
        <dbReference type="ARBA" id="ARBA00023053"/>
    </source>
</evidence>
<dbReference type="GO" id="GO:0005886">
    <property type="term" value="C:plasma membrane"/>
    <property type="evidence" value="ECO:0007669"/>
    <property type="project" value="UniProtKB-SubCell"/>
</dbReference>
<evidence type="ECO:0000313" key="15">
    <source>
        <dbReference type="EMBL" id="MBC8433599.1"/>
    </source>
</evidence>
<dbReference type="AlphaFoldDB" id="A0A8J6P0R4"/>
<proteinExistence type="inferred from homology"/>
<feature type="transmembrane region" description="Helical" evidence="14">
    <location>
        <begin position="12"/>
        <end position="31"/>
    </location>
</feature>
<comment type="subcellular location">
    <subcellularLocation>
        <location evidence="14">Cell membrane</location>
        <topology evidence="14">Multi-pass membrane protein</topology>
    </subcellularLocation>
    <subcellularLocation>
        <location evidence="1">Endomembrane system</location>
        <topology evidence="1">Multi-pass membrane protein</topology>
    </subcellularLocation>
</comment>
<dbReference type="PANTHER" id="PTHR30335">
    <property type="entry name" value="INTEGRAL MEMBRANE PROTEIN OF SOXR-REDUCING COMPLEX"/>
    <property type="match status" value="1"/>
</dbReference>
<dbReference type="GO" id="GO:0016655">
    <property type="term" value="F:oxidoreductase activity, acting on NAD(P)H, quinone or similar compound as acceptor"/>
    <property type="evidence" value="ECO:0007669"/>
    <property type="project" value="UniProtKB-UniRule"/>
</dbReference>
<dbReference type="GO" id="GO:0006814">
    <property type="term" value="P:sodium ion transport"/>
    <property type="evidence" value="ECO:0007669"/>
    <property type="project" value="UniProtKB-UniRule"/>
</dbReference>
<evidence type="ECO:0000256" key="8">
    <source>
        <dbReference type="ARBA" id="ARBA00023027"/>
    </source>
</evidence>